<dbReference type="EMBL" id="MFGA01000023">
    <property type="protein sequence ID" value="OGF20459.1"/>
    <property type="molecule type" value="Genomic_DNA"/>
</dbReference>
<dbReference type="PANTHER" id="PTHR13420:SF7">
    <property type="entry name" value="UPF0235 PROTEIN C15ORF40"/>
    <property type="match status" value="1"/>
</dbReference>
<dbReference type="AlphaFoldDB" id="A0A1F5S1A3"/>
<evidence type="ECO:0000256" key="2">
    <source>
        <dbReference type="HAMAP-Rule" id="MF_00634"/>
    </source>
</evidence>
<dbReference type="Gene3D" id="3.30.1200.10">
    <property type="entry name" value="YggU-like"/>
    <property type="match status" value="1"/>
</dbReference>
<dbReference type="Proteomes" id="UP000177407">
    <property type="component" value="Unassembled WGS sequence"/>
</dbReference>
<dbReference type="NCBIfam" id="TIGR00251">
    <property type="entry name" value="DUF167 family protein"/>
    <property type="match status" value="1"/>
</dbReference>
<comment type="similarity">
    <text evidence="1 2">Belongs to the UPF0235 family.</text>
</comment>
<dbReference type="InterPro" id="IPR036591">
    <property type="entry name" value="YggU-like_sf"/>
</dbReference>
<sequence>MKIFVQAKPSAREEKIEKMDESHYTVSVKEPPIKGLANEAIIKAVAGFFNVPRASVRIVSGYTSRQKVIEIIKS</sequence>
<dbReference type="SMART" id="SM01152">
    <property type="entry name" value="DUF167"/>
    <property type="match status" value="1"/>
</dbReference>
<protein>
    <recommendedName>
        <fullName evidence="2">UPF0235 protein A2257_03795</fullName>
    </recommendedName>
</protein>
<evidence type="ECO:0000256" key="1">
    <source>
        <dbReference type="ARBA" id="ARBA00010364"/>
    </source>
</evidence>
<name>A0A1F5S1A3_9BACT</name>
<comment type="caution">
    <text evidence="3">The sequence shown here is derived from an EMBL/GenBank/DDBJ whole genome shotgun (WGS) entry which is preliminary data.</text>
</comment>
<dbReference type="SUPFAM" id="SSF69786">
    <property type="entry name" value="YggU-like"/>
    <property type="match status" value="1"/>
</dbReference>
<gene>
    <name evidence="3" type="ORF">A2257_03795</name>
</gene>
<dbReference type="InterPro" id="IPR003746">
    <property type="entry name" value="DUF167"/>
</dbReference>
<dbReference type="Pfam" id="PF02594">
    <property type="entry name" value="DUF167"/>
    <property type="match status" value="1"/>
</dbReference>
<evidence type="ECO:0000313" key="4">
    <source>
        <dbReference type="Proteomes" id="UP000177407"/>
    </source>
</evidence>
<dbReference type="PANTHER" id="PTHR13420">
    <property type="entry name" value="UPF0235 PROTEIN C15ORF40"/>
    <property type="match status" value="1"/>
</dbReference>
<accession>A0A1F5S1A3</accession>
<organism evidence="3 4">
    <name type="scientific">Candidatus Falkowbacteria bacterium RIFOXYA2_FULL_38_12</name>
    <dbReference type="NCBI Taxonomy" id="1797993"/>
    <lineage>
        <taxon>Bacteria</taxon>
        <taxon>Candidatus Falkowiibacteriota</taxon>
    </lineage>
</organism>
<dbReference type="GO" id="GO:0005737">
    <property type="term" value="C:cytoplasm"/>
    <property type="evidence" value="ECO:0007669"/>
    <property type="project" value="TreeGrafter"/>
</dbReference>
<evidence type="ECO:0000313" key="3">
    <source>
        <dbReference type="EMBL" id="OGF20459.1"/>
    </source>
</evidence>
<dbReference type="HAMAP" id="MF_00634">
    <property type="entry name" value="UPF0235"/>
    <property type="match status" value="1"/>
</dbReference>
<proteinExistence type="inferred from homology"/>
<reference evidence="3 4" key="1">
    <citation type="journal article" date="2016" name="Nat. Commun.">
        <title>Thousands of microbial genomes shed light on interconnected biogeochemical processes in an aquifer system.</title>
        <authorList>
            <person name="Anantharaman K."/>
            <person name="Brown C.T."/>
            <person name="Hug L.A."/>
            <person name="Sharon I."/>
            <person name="Castelle C.J."/>
            <person name="Probst A.J."/>
            <person name="Thomas B.C."/>
            <person name="Singh A."/>
            <person name="Wilkins M.J."/>
            <person name="Karaoz U."/>
            <person name="Brodie E.L."/>
            <person name="Williams K.H."/>
            <person name="Hubbard S.S."/>
            <person name="Banfield J.F."/>
        </authorList>
    </citation>
    <scope>NUCLEOTIDE SEQUENCE [LARGE SCALE GENOMIC DNA]</scope>
</reference>